<dbReference type="EMBL" id="LR746267">
    <property type="protein sequence ID" value="CAA7394515.1"/>
    <property type="molecule type" value="Genomic_DNA"/>
</dbReference>
<dbReference type="AlphaFoldDB" id="A0A7I8KBY8"/>
<evidence type="ECO:0000313" key="3">
    <source>
        <dbReference type="Proteomes" id="UP000663760"/>
    </source>
</evidence>
<feature type="compositionally biased region" description="Basic and acidic residues" evidence="1">
    <location>
        <begin position="102"/>
        <end position="111"/>
    </location>
</feature>
<name>A0A7I8KBY8_SPIIN</name>
<gene>
    <name evidence="2" type="ORF">SI8410_04005176</name>
</gene>
<evidence type="ECO:0000313" key="2">
    <source>
        <dbReference type="EMBL" id="CAA7394515.1"/>
    </source>
</evidence>
<dbReference type="PANTHER" id="PTHR36036:SF1">
    <property type="entry name" value="PROLINE-RICH FAMILY PROTEIN"/>
    <property type="match status" value="1"/>
</dbReference>
<proteinExistence type="predicted"/>
<dbReference type="PANTHER" id="PTHR36036">
    <property type="entry name" value="PROLINE-RICH FAMILY PROTEIN"/>
    <property type="match status" value="1"/>
</dbReference>
<sequence length="111" mass="11275">MCYVGKATKIFIGVVAVLAVAGLVLGLGVRRNGPRRAAPTECDGDVEGGSCDGFRPGYPEPRPAAPGSGSPPPPPLFISPPASPSAPAVPPTRSPAAATAPTEHRWDPVRI</sequence>
<feature type="compositionally biased region" description="Pro residues" evidence="1">
    <location>
        <begin position="58"/>
        <end position="93"/>
    </location>
</feature>
<evidence type="ECO:0000256" key="1">
    <source>
        <dbReference type="SAM" id="MobiDB-lite"/>
    </source>
</evidence>
<feature type="region of interest" description="Disordered" evidence="1">
    <location>
        <begin position="32"/>
        <end position="111"/>
    </location>
</feature>
<dbReference type="InterPro" id="IPR040277">
    <property type="entry name" value="Os04g0629400-like"/>
</dbReference>
<keyword evidence="3" id="KW-1185">Reference proteome</keyword>
<dbReference type="Proteomes" id="UP000663760">
    <property type="component" value="Chromosome 4"/>
</dbReference>
<reference evidence="2" key="1">
    <citation type="submission" date="2020-02" db="EMBL/GenBank/DDBJ databases">
        <authorList>
            <person name="Scholz U."/>
            <person name="Mascher M."/>
            <person name="Fiebig A."/>
        </authorList>
    </citation>
    <scope>NUCLEOTIDE SEQUENCE</scope>
</reference>
<organism evidence="2 3">
    <name type="scientific">Spirodela intermedia</name>
    <name type="common">Intermediate duckweed</name>
    <dbReference type="NCBI Taxonomy" id="51605"/>
    <lineage>
        <taxon>Eukaryota</taxon>
        <taxon>Viridiplantae</taxon>
        <taxon>Streptophyta</taxon>
        <taxon>Embryophyta</taxon>
        <taxon>Tracheophyta</taxon>
        <taxon>Spermatophyta</taxon>
        <taxon>Magnoliopsida</taxon>
        <taxon>Liliopsida</taxon>
        <taxon>Araceae</taxon>
        <taxon>Lemnoideae</taxon>
        <taxon>Spirodela</taxon>
    </lineage>
</organism>
<protein>
    <submittedName>
        <fullName evidence="2">Uncharacterized protein</fullName>
    </submittedName>
</protein>
<accession>A0A7I8KBY8</accession>